<dbReference type="AlphaFoldDB" id="A0A2G0CF49"/>
<evidence type="ECO:0000313" key="3">
    <source>
        <dbReference type="EMBL" id="PHK98550.1"/>
    </source>
</evidence>
<evidence type="ECO:0000313" key="4">
    <source>
        <dbReference type="Proteomes" id="UP000226437"/>
    </source>
</evidence>
<dbReference type="RefSeq" id="WP_099106160.1">
    <property type="nucleotide sequence ID" value="NZ_JAATJF010000001.1"/>
</dbReference>
<dbReference type="Gene3D" id="3.90.226.10">
    <property type="entry name" value="2-enoyl-CoA Hydratase, Chain A, domain 1"/>
    <property type="match status" value="1"/>
</dbReference>
<dbReference type="Pfam" id="PF00378">
    <property type="entry name" value="ECH_1"/>
    <property type="match status" value="1"/>
</dbReference>
<dbReference type="InterPro" id="IPR018376">
    <property type="entry name" value="Enoyl-CoA_hyd/isom_CS"/>
</dbReference>
<evidence type="ECO:0000256" key="2">
    <source>
        <dbReference type="RuleBase" id="RU003707"/>
    </source>
</evidence>
<keyword evidence="4" id="KW-1185">Reference proteome</keyword>
<dbReference type="InterPro" id="IPR045002">
    <property type="entry name" value="Ech1-like"/>
</dbReference>
<organism evidence="3 4">
    <name type="scientific">Neolewinella marina</name>
    <dbReference type="NCBI Taxonomy" id="438751"/>
    <lineage>
        <taxon>Bacteria</taxon>
        <taxon>Pseudomonadati</taxon>
        <taxon>Bacteroidota</taxon>
        <taxon>Saprospiria</taxon>
        <taxon>Saprospirales</taxon>
        <taxon>Lewinellaceae</taxon>
        <taxon>Neolewinella</taxon>
    </lineage>
</organism>
<comment type="similarity">
    <text evidence="1 2">Belongs to the enoyl-CoA hydratase/isomerase family.</text>
</comment>
<dbReference type="GO" id="GO:0051750">
    <property type="term" value="F:delta(3,5)-delta(2,4)-dienoyl-CoA isomerase activity"/>
    <property type="evidence" value="ECO:0007669"/>
    <property type="project" value="TreeGrafter"/>
</dbReference>
<sequence>MIYRAENGIAHLTFDRSDRANALDLPAWHAMREAFERAGADESVRVIILRGAGKHFCAGMDLSVLQDMQARFRGDPTTVREQVREFITDLQDCINAIERCPQPVIAAVQGGCIGGGVDIITACDLRYCVKSASFSVKEVDLGIVADLGTLQRLPYLVNPGIAAELAYTGRTFQGEEAAQIGLVNEALSNEGQLEYRVGIVADAIAAKPARIIAGIKRSLLQQRGRILSESLPFVANLSATLIAGLDR</sequence>
<dbReference type="PANTHER" id="PTHR43149">
    <property type="entry name" value="ENOYL-COA HYDRATASE"/>
    <property type="match status" value="1"/>
</dbReference>
<evidence type="ECO:0000256" key="1">
    <source>
        <dbReference type="ARBA" id="ARBA00005254"/>
    </source>
</evidence>
<dbReference type="PROSITE" id="PS00166">
    <property type="entry name" value="ENOYL_COA_HYDRATASE"/>
    <property type="match status" value="1"/>
</dbReference>
<accession>A0A2G0CF49</accession>
<reference evidence="3 4" key="1">
    <citation type="submission" date="2017-10" db="EMBL/GenBank/DDBJ databases">
        <title>The draft genome sequence of Lewinella marina KCTC 32374.</title>
        <authorList>
            <person name="Wang K."/>
        </authorList>
    </citation>
    <scope>NUCLEOTIDE SEQUENCE [LARGE SCALE GENOMIC DNA]</scope>
    <source>
        <strain evidence="3 4">MKG-38</strain>
    </source>
</reference>
<comment type="caution">
    <text evidence="3">The sequence shown here is derived from an EMBL/GenBank/DDBJ whole genome shotgun (WGS) entry which is preliminary data.</text>
</comment>
<dbReference type="EMBL" id="PDLO01000003">
    <property type="protein sequence ID" value="PHK98550.1"/>
    <property type="molecule type" value="Genomic_DNA"/>
</dbReference>
<dbReference type="CDD" id="cd06558">
    <property type="entry name" value="crotonase-like"/>
    <property type="match status" value="1"/>
</dbReference>
<dbReference type="Proteomes" id="UP000226437">
    <property type="component" value="Unassembled WGS sequence"/>
</dbReference>
<name>A0A2G0CF49_9BACT</name>
<gene>
    <name evidence="3" type="ORF">CGL56_08730</name>
</gene>
<proteinExistence type="inferred from homology"/>
<dbReference type="PANTHER" id="PTHR43149:SF1">
    <property type="entry name" value="DELTA(3,5)-DELTA(2,4)-DIENOYL-COA ISOMERASE, MITOCHONDRIAL"/>
    <property type="match status" value="1"/>
</dbReference>
<protein>
    <submittedName>
        <fullName evidence="3">Enoyl-CoA hydratase</fullName>
    </submittedName>
</protein>
<dbReference type="OrthoDB" id="9775794at2"/>
<dbReference type="SUPFAM" id="SSF52096">
    <property type="entry name" value="ClpP/crotonase"/>
    <property type="match status" value="1"/>
</dbReference>
<dbReference type="InterPro" id="IPR001753">
    <property type="entry name" value="Enoyl-CoA_hydra/iso"/>
</dbReference>
<dbReference type="InterPro" id="IPR029045">
    <property type="entry name" value="ClpP/crotonase-like_dom_sf"/>
</dbReference>